<feature type="compositionally biased region" description="Low complexity" evidence="1">
    <location>
        <begin position="100"/>
        <end position="110"/>
    </location>
</feature>
<keyword evidence="2" id="KW-0472">Membrane</keyword>
<evidence type="ECO:0000256" key="1">
    <source>
        <dbReference type="SAM" id="MobiDB-lite"/>
    </source>
</evidence>
<keyword evidence="2" id="KW-1133">Transmembrane helix</keyword>
<accession>A0A085N537</accession>
<organism evidence="3">
    <name type="scientific">Trichuris suis</name>
    <name type="common">pig whipworm</name>
    <dbReference type="NCBI Taxonomy" id="68888"/>
    <lineage>
        <taxon>Eukaryota</taxon>
        <taxon>Metazoa</taxon>
        <taxon>Ecdysozoa</taxon>
        <taxon>Nematoda</taxon>
        <taxon>Enoplea</taxon>
        <taxon>Dorylaimia</taxon>
        <taxon>Trichinellida</taxon>
        <taxon>Trichuridae</taxon>
        <taxon>Trichuris</taxon>
    </lineage>
</organism>
<protein>
    <submittedName>
        <fullName evidence="3">Uncharacterized protein</fullName>
    </submittedName>
</protein>
<dbReference type="AlphaFoldDB" id="A0A085N537"/>
<sequence length="195" mass="22386">MLRTAPAHCRQEYYVRSLNSIRRIKEALYIQYNTAINRDNGVEVLVLPCFIALICAVIVCPLICFLLLLVVDLTLKHGKVSNVDRKEKKEKEEKSNRGATTDTTDGKTQTPLWTLPRENQDGETPREVEEEMRTPKNATMGFEKRTLRTENRDGETTRRTRACFITPTNELKYRLAMTSAVHIIDSKMEGWTVVP</sequence>
<dbReference type="EMBL" id="KL367553">
    <property type="protein sequence ID" value="KFD64583.1"/>
    <property type="molecule type" value="Genomic_DNA"/>
</dbReference>
<evidence type="ECO:0000256" key="2">
    <source>
        <dbReference type="SAM" id="Phobius"/>
    </source>
</evidence>
<name>A0A085N537_9BILA</name>
<reference evidence="3" key="1">
    <citation type="journal article" date="2014" name="Nat. Genet.">
        <title>Genome and transcriptome of the porcine whipworm Trichuris suis.</title>
        <authorList>
            <person name="Jex A.R."/>
            <person name="Nejsum P."/>
            <person name="Schwarz E.M."/>
            <person name="Hu L."/>
            <person name="Young N.D."/>
            <person name="Hall R.S."/>
            <person name="Korhonen P.K."/>
            <person name="Liao S."/>
            <person name="Thamsborg S."/>
            <person name="Xia J."/>
            <person name="Xu P."/>
            <person name="Wang S."/>
            <person name="Scheerlinck J.P."/>
            <person name="Hofmann A."/>
            <person name="Sternberg P.W."/>
            <person name="Wang J."/>
            <person name="Gasser R.B."/>
        </authorList>
    </citation>
    <scope>NUCLEOTIDE SEQUENCE [LARGE SCALE GENOMIC DNA]</scope>
    <source>
        <strain evidence="3">DCEP-RM93F</strain>
    </source>
</reference>
<evidence type="ECO:0000313" key="3">
    <source>
        <dbReference type="EMBL" id="KFD64583.1"/>
    </source>
</evidence>
<dbReference type="Proteomes" id="UP000030758">
    <property type="component" value="Unassembled WGS sequence"/>
</dbReference>
<gene>
    <name evidence="3" type="ORF">M514_12947</name>
</gene>
<keyword evidence="2" id="KW-0812">Transmembrane</keyword>
<feature type="compositionally biased region" description="Basic and acidic residues" evidence="1">
    <location>
        <begin position="118"/>
        <end position="133"/>
    </location>
</feature>
<feature type="compositionally biased region" description="Basic and acidic residues" evidence="1">
    <location>
        <begin position="83"/>
        <end position="96"/>
    </location>
</feature>
<proteinExistence type="predicted"/>
<feature type="region of interest" description="Disordered" evidence="1">
    <location>
        <begin position="83"/>
        <end position="133"/>
    </location>
</feature>
<feature type="transmembrane region" description="Helical" evidence="2">
    <location>
        <begin position="45"/>
        <end position="71"/>
    </location>
</feature>